<reference evidence="3" key="1">
    <citation type="submission" date="2016-10" db="EMBL/GenBank/DDBJ databases">
        <authorList>
            <person name="Varghese N."/>
            <person name="Submissions S."/>
        </authorList>
    </citation>
    <scope>NUCLEOTIDE SEQUENCE [LARGE SCALE GENOMIC DNA]</scope>
    <source>
        <strain evidence="3">R-53102</strain>
    </source>
</reference>
<feature type="signal peptide" evidence="1">
    <location>
        <begin position="1"/>
        <end position="20"/>
    </location>
</feature>
<evidence type="ECO:0000256" key="1">
    <source>
        <dbReference type="SAM" id="SignalP"/>
    </source>
</evidence>
<gene>
    <name evidence="2" type="ORF">SAMN04487792_0946</name>
</gene>
<proteinExistence type="predicted"/>
<name>A0A1I1SH80_9LACO</name>
<evidence type="ECO:0000313" key="2">
    <source>
        <dbReference type="EMBL" id="SFD45837.1"/>
    </source>
</evidence>
<dbReference type="RefSeq" id="WP_090093115.1">
    <property type="nucleotide sequence ID" value="NZ_CBCRVU010000001.1"/>
</dbReference>
<keyword evidence="1" id="KW-0732">Signal</keyword>
<protein>
    <submittedName>
        <fullName evidence="2">Uncharacterized protein</fullName>
    </submittedName>
</protein>
<feature type="chain" id="PRO_5038589229" evidence="1">
    <location>
        <begin position="21"/>
        <end position="218"/>
    </location>
</feature>
<dbReference type="AlphaFoldDB" id="A0A1I1SH80"/>
<sequence>MKSNKILTVLAAAAIGVSTATSLGATQVQTSHAAAEQAKTVKPSKQAKSVKVAFGKSYTFPKEWAGKWYSNDLLRMEPLDFHKNGLGSPRSGEYAKAVTSAKLKGTNKYPWQMSADWQAKNAKELNKYVRVSKKKVNGIDWIIVTPVGKKSIDNGFAFAARTEKLNGKKETVIFEANPHVGAATQQYFRTKELADKYGKHQFKNMEYSKWVLLRSKNK</sequence>
<dbReference type="EMBL" id="FOMN01000004">
    <property type="protein sequence ID" value="SFD45837.1"/>
    <property type="molecule type" value="Genomic_DNA"/>
</dbReference>
<dbReference type="Proteomes" id="UP000199599">
    <property type="component" value="Unassembled WGS sequence"/>
</dbReference>
<accession>A0A1I1SH80</accession>
<evidence type="ECO:0000313" key="3">
    <source>
        <dbReference type="Proteomes" id="UP000199599"/>
    </source>
</evidence>
<organism evidence="2 3">
    <name type="scientific">Lactobacillus bombicola</name>
    <dbReference type="NCBI Taxonomy" id="1505723"/>
    <lineage>
        <taxon>Bacteria</taxon>
        <taxon>Bacillati</taxon>
        <taxon>Bacillota</taxon>
        <taxon>Bacilli</taxon>
        <taxon>Lactobacillales</taxon>
        <taxon>Lactobacillaceae</taxon>
        <taxon>Lactobacillus</taxon>
    </lineage>
</organism>